<feature type="region of interest" description="Disordered" evidence="5">
    <location>
        <begin position="1"/>
        <end position="26"/>
    </location>
</feature>
<dbReference type="AlphaFoldDB" id="A0A2R5GNZ4"/>
<accession>A0A2R5GNZ4</accession>
<evidence type="ECO:0000256" key="4">
    <source>
        <dbReference type="PROSITE-ProRule" id="PRU00108"/>
    </source>
</evidence>
<organism evidence="7 8">
    <name type="scientific">Hondaea fermentalgiana</name>
    <dbReference type="NCBI Taxonomy" id="2315210"/>
    <lineage>
        <taxon>Eukaryota</taxon>
        <taxon>Sar</taxon>
        <taxon>Stramenopiles</taxon>
        <taxon>Bigyra</taxon>
        <taxon>Labyrinthulomycetes</taxon>
        <taxon>Thraustochytrida</taxon>
        <taxon>Thraustochytriidae</taxon>
        <taxon>Hondaea</taxon>
    </lineage>
</organism>
<evidence type="ECO:0000256" key="1">
    <source>
        <dbReference type="ARBA" id="ARBA00023125"/>
    </source>
</evidence>
<feature type="domain" description="Homeobox" evidence="6">
    <location>
        <begin position="109"/>
        <end position="146"/>
    </location>
</feature>
<dbReference type="InterPro" id="IPR001356">
    <property type="entry name" value="HD"/>
</dbReference>
<feature type="region of interest" description="Disordered" evidence="5">
    <location>
        <begin position="154"/>
        <end position="292"/>
    </location>
</feature>
<dbReference type="InterPro" id="IPR008422">
    <property type="entry name" value="KN_HD"/>
</dbReference>
<proteinExistence type="predicted"/>
<name>A0A2R5GNZ4_9STRA</name>
<feature type="compositionally biased region" description="Low complexity" evidence="5">
    <location>
        <begin position="230"/>
        <end position="270"/>
    </location>
</feature>
<reference evidence="7 8" key="1">
    <citation type="submission" date="2017-12" db="EMBL/GenBank/DDBJ databases">
        <title>Sequencing, de novo assembly and annotation of complete genome of a new Thraustochytrid species, strain FCC1311.</title>
        <authorList>
            <person name="Sedici K."/>
            <person name="Godart F."/>
            <person name="Aiese Cigliano R."/>
            <person name="Sanseverino W."/>
            <person name="Barakat M."/>
            <person name="Ortet P."/>
            <person name="Marechal E."/>
            <person name="Cagnac O."/>
            <person name="Amato A."/>
        </authorList>
    </citation>
    <scope>NUCLEOTIDE SEQUENCE [LARGE SCALE GENOMIC DNA]</scope>
</reference>
<dbReference type="CDD" id="cd00086">
    <property type="entry name" value="homeodomain"/>
    <property type="match status" value="2"/>
</dbReference>
<sequence length="446" mass="48740">MSGPVATPSSVGTPGGGGKRAGRRLAHPSSEVLKKWLYAHSDNPYPTSEEKEELQRLTGLTRMQLDAWLTNGRQRYVKPKERRGANPNYARYSKDVRDILVEWLVNHVKHPYPKNDEMADLMKKTKLTKRQIQNWMTNSRKRKLIDRMAADGKFMHDDDSLPAPSPRNPTSFSSGSSPSSLASTQTPGMLGFQSATTPLPKPFSFQIPTPAASSSSSSPNMVSPFMAARSNNAGNDAMSNAMSSSVNASSSSSSSSTSPSLSASVSALGAVPNNANPSKDKRSKKGLELNIRPKGHNFSKLTVDTSAASLTPTANGKIFFSPSQATDSFFNGPMDMIPSPHAIPSPINNINANCSLEIPPHSPQGGIENVASRLMRRQNAPIQTSQQLSMDRQQGGRHQQQQTDDDSPSQSFNPSQLFRRVNYCASLKRFCERWLGHQREHKLAYA</sequence>
<dbReference type="Pfam" id="PF05920">
    <property type="entry name" value="Homeobox_KN"/>
    <property type="match status" value="2"/>
</dbReference>
<feature type="region of interest" description="Disordered" evidence="5">
    <location>
        <begin position="382"/>
        <end position="414"/>
    </location>
</feature>
<dbReference type="SUPFAM" id="SSF46689">
    <property type="entry name" value="Homeodomain-like"/>
    <property type="match status" value="2"/>
</dbReference>
<evidence type="ECO:0000313" key="7">
    <source>
        <dbReference type="EMBL" id="GBG30353.1"/>
    </source>
</evidence>
<dbReference type="EMBL" id="BEYU01000074">
    <property type="protein sequence ID" value="GBG30353.1"/>
    <property type="molecule type" value="Genomic_DNA"/>
</dbReference>
<dbReference type="InterPro" id="IPR050224">
    <property type="entry name" value="TALE_homeobox"/>
</dbReference>
<comment type="caution">
    <text evidence="7">The sequence shown here is derived from an EMBL/GenBank/DDBJ whole genome shotgun (WGS) entry which is preliminary data.</text>
</comment>
<dbReference type="GO" id="GO:0006355">
    <property type="term" value="P:regulation of DNA-templated transcription"/>
    <property type="evidence" value="ECO:0007669"/>
    <property type="project" value="InterPro"/>
</dbReference>
<feature type="compositionally biased region" description="Low complexity" evidence="5">
    <location>
        <begin position="391"/>
        <end position="402"/>
    </location>
</feature>
<dbReference type="PANTHER" id="PTHR11850">
    <property type="entry name" value="HOMEOBOX PROTEIN TRANSCRIPTION FACTORS"/>
    <property type="match status" value="1"/>
</dbReference>
<dbReference type="InParanoid" id="A0A2R5GNZ4"/>
<keyword evidence="1 4" id="KW-0238">DNA-binding</keyword>
<evidence type="ECO:0000256" key="5">
    <source>
        <dbReference type="SAM" id="MobiDB-lite"/>
    </source>
</evidence>
<dbReference type="InterPro" id="IPR009057">
    <property type="entry name" value="Homeodomain-like_sf"/>
</dbReference>
<dbReference type="SMART" id="SM00389">
    <property type="entry name" value="HOX"/>
    <property type="match status" value="2"/>
</dbReference>
<keyword evidence="2 4" id="KW-0371">Homeobox</keyword>
<feature type="domain" description="Homeobox" evidence="6">
    <location>
        <begin position="16"/>
        <end position="79"/>
    </location>
</feature>
<evidence type="ECO:0000313" key="8">
    <source>
        <dbReference type="Proteomes" id="UP000241890"/>
    </source>
</evidence>
<dbReference type="PROSITE" id="PS50071">
    <property type="entry name" value="HOMEOBOX_2"/>
    <property type="match status" value="2"/>
</dbReference>
<keyword evidence="3 4" id="KW-0539">Nucleus</keyword>
<evidence type="ECO:0000256" key="3">
    <source>
        <dbReference type="ARBA" id="ARBA00023242"/>
    </source>
</evidence>
<dbReference type="GO" id="GO:0003677">
    <property type="term" value="F:DNA binding"/>
    <property type="evidence" value="ECO:0007669"/>
    <property type="project" value="UniProtKB-UniRule"/>
</dbReference>
<evidence type="ECO:0000259" key="6">
    <source>
        <dbReference type="PROSITE" id="PS50071"/>
    </source>
</evidence>
<keyword evidence="8" id="KW-1185">Reference proteome</keyword>
<dbReference type="GO" id="GO:0005634">
    <property type="term" value="C:nucleus"/>
    <property type="evidence" value="ECO:0007669"/>
    <property type="project" value="UniProtKB-SubCell"/>
</dbReference>
<comment type="subcellular location">
    <subcellularLocation>
        <location evidence="4">Nucleus</location>
    </subcellularLocation>
</comment>
<feature type="compositionally biased region" description="Low complexity" evidence="5">
    <location>
        <begin position="168"/>
        <end position="187"/>
    </location>
</feature>
<feature type="DNA-binding region" description="Homeobox" evidence="4">
    <location>
        <begin position="111"/>
        <end position="147"/>
    </location>
</feature>
<gene>
    <name evidence="7" type="ORF">FCC1311_065722</name>
</gene>
<dbReference type="Gene3D" id="1.10.10.60">
    <property type="entry name" value="Homeodomain-like"/>
    <property type="match status" value="2"/>
</dbReference>
<feature type="DNA-binding region" description="Homeobox" evidence="4">
    <location>
        <begin position="18"/>
        <end position="80"/>
    </location>
</feature>
<evidence type="ECO:0000256" key="2">
    <source>
        <dbReference type="ARBA" id="ARBA00023155"/>
    </source>
</evidence>
<dbReference type="Proteomes" id="UP000241890">
    <property type="component" value="Unassembled WGS sequence"/>
</dbReference>
<dbReference type="OrthoDB" id="10056939at2759"/>
<protein>
    <submittedName>
        <fullName evidence="7">Homeobox protein 4</fullName>
    </submittedName>
</protein>